<evidence type="ECO:0000259" key="15">
    <source>
        <dbReference type="PROSITE" id="PS50113"/>
    </source>
</evidence>
<dbReference type="SMART" id="SM00387">
    <property type="entry name" value="HATPase_c"/>
    <property type="match status" value="1"/>
</dbReference>
<dbReference type="RefSeq" id="WP_089273614.1">
    <property type="nucleotide sequence ID" value="NZ_FZOC01000003.1"/>
</dbReference>
<dbReference type="InterPro" id="IPR003661">
    <property type="entry name" value="HisK_dim/P_dom"/>
</dbReference>
<dbReference type="InterPro" id="IPR036890">
    <property type="entry name" value="HATPase_C_sf"/>
</dbReference>
<accession>A0A238ZVI9</accession>
<evidence type="ECO:0000313" key="17">
    <source>
        <dbReference type="Proteomes" id="UP000198324"/>
    </source>
</evidence>
<comment type="subunit">
    <text evidence="9">At low DSF concentrations, interacts with RpfF.</text>
</comment>
<dbReference type="InterPro" id="IPR000014">
    <property type="entry name" value="PAS"/>
</dbReference>
<dbReference type="Proteomes" id="UP000198324">
    <property type="component" value="Unassembled WGS sequence"/>
</dbReference>
<keyword evidence="4" id="KW-0808">Transferase</keyword>
<dbReference type="EMBL" id="FZOC01000003">
    <property type="protein sequence ID" value="SNR87466.1"/>
    <property type="molecule type" value="Genomic_DNA"/>
</dbReference>
<dbReference type="SMART" id="SM00448">
    <property type="entry name" value="REC"/>
    <property type="match status" value="1"/>
</dbReference>
<dbReference type="GO" id="GO:0006355">
    <property type="term" value="P:regulation of DNA-templated transcription"/>
    <property type="evidence" value="ECO:0007669"/>
    <property type="project" value="InterPro"/>
</dbReference>
<dbReference type="SMART" id="SM00388">
    <property type="entry name" value="HisKA"/>
    <property type="match status" value="1"/>
</dbReference>
<feature type="domain" description="PAC" evidence="15">
    <location>
        <begin position="226"/>
        <end position="276"/>
    </location>
</feature>
<dbReference type="GO" id="GO:0005524">
    <property type="term" value="F:ATP binding"/>
    <property type="evidence" value="ECO:0007669"/>
    <property type="project" value="UniProtKB-KW"/>
</dbReference>
<evidence type="ECO:0000256" key="2">
    <source>
        <dbReference type="ARBA" id="ARBA00012438"/>
    </source>
</evidence>
<dbReference type="PANTHER" id="PTHR45339">
    <property type="entry name" value="HYBRID SIGNAL TRANSDUCTION HISTIDINE KINASE J"/>
    <property type="match status" value="1"/>
</dbReference>
<evidence type="ECO:0000259" key="13">
    <source>
        <dbReference type="PROSITE" id="PS50110"/>
    </source>
</evidence>
<dbReference type="AlphaFoldDB" id="A0A238ZVI9"/>
<protein>
    <recommendedName>
        <fullName evidence="10">Sensory/regulatory protein RpfC</fullName>
        <ecNumber evidence="2">2.7.13.3</ecNumber>
    </recommendedName>
</protein>
<feature type="domain" description="PAS" evidence="14">
    <location>
        <begin position="26"/>
        <end position="96"/>
    </location>
</feature>
<dbReference type="CDD" id="cd00082">
    <property type="entry name" value="HisKA"/>
    <property type="match status" value="1"/>
</dbReference>
<dbReference type="Gene3D" id="3.30.565.10">
    <property type="entry name" value="Histidine kinase-like ATPase, C-terminal domain"/>
    <property type="match status" value="1"/>
</dbReference>
<feature type="domain" description="Histidine kinase" evidence="12">
    <location>
        <begin position="422"/>
        <end position="646"/>
    </location>
</feature>
<dbReference type="SUPFAM" id="SSF55785">
    <property type="entry name" value="PYP-like sensor domain (PAS domain)"/>
    <property type="match status" value="3"/>
</dbReference>
<evidence type="ECO:0000256" key="9">
    <source>
        <dbReference type="ARBA" id="ARBA00064003"/>
    </source>
</evidence>
<dbReference type="PROSITE" id="PS50113">
    <property type="entry name" value="PAC"/>
    <property type="match status" value="1"/>
</dbReference>
<gene>
    <name evidence="16" type="ORF">SAMN04488503_1653</name>
</gene>
<dbReference type="PRINTS" id="PR00344">
    <property type="entry name" value="BCTRLSENSOR"/>
</dbReference>
<dbReference type="FunFam" id="3.30.565.10:FF:000010">
    <property type="entry name" value="Sensor histidine kinase RcsC"/>
    <property type="match status" value="1"/>
</dbReference>
<feature type="domain" description="PAS" evidence="14">
    <location>
        <begin position="277"/>
        <end position="332"/>
    </location>
</feature>
<dbReference type="Gene3D" id="3.30.450.20">
    <property type="entry name" value="PAS domain"/>
    <property type="match status" value="3"/>
</dbReference>
<dbReference type="OrthoDB" id="9797097at2"/>
<dbReference type="Pfam" id="PF00072">
    <property type="entry name" value="Response_reg"/>
    <property type="match status" value="1"/>
</dbReference>
<comment type="catalytic activity">
    <reaction evidence="1">
        <text>ATP + protein L-histidine = ADP + protein N-phospho-L-histidine.</text>
        <dbReference type="EC" id="2.7.13.3"/>
    </reaction>
</comment>
<name>A0A238ZVI9_9BACT</name>
<evidence type="ECO:0000256" key="1">
    <source>
        <dbReference type="ARBA" id="ARBA00000085"/>
    </source>
</evidence>
<evidence type="ECO:0000256" key="6">
    <source>
        <dbReference type="ARBA" id="ARBA00022777"/>
    </source>
</evidence>
<dbReference type="Pfam" id="PF00512">
    <property type="entry name" value="HisKA"/>
    <property type="match status" value="1"/>
</dbReference>
<dbReference type="SMART" id="SM00091">
    <property type="entry name" value="PAS"/>
    <property type="match status" value="3"/>
</dbReference>
<evidence type="ECO:0000256" key="7">
    <source>
        <dbReference type="ARBA" id="ARBA00022840"/>
    </source>
</evidence>
<evidence type="ECO:0000256" key="10">
    <source>
        <dbReference type="ARBA" id="ARBA00068150"/>
    </source>
</evidence>
<dbReference type="SMART" id="SM00086">
    <property type="entry name" value="PAC"/>
    <property type="match status" value="3"/>
</dbReference>
<dbReference type="InterPro" id="IPR003594">
    <property type="entry name" value="HATPase_dom"/>
</dbReference>
<keyword evidence="5" id="KW-0547">Nucleotide-binding</keyword>
<dbReference type="InterPro" id="IPR011006">
    <property type="entry name" value="CheY-like_superfamily"/>
</dbReference>
<evidence type="ECO:0000256" key="5">
    <source>
        <dbReference type="ARBA" id="ARBA00022741"/>
    </source>
</evidence>
<dbReference type="InterPro" id="IPR035965">
    <property type="entry name" value="PAS-like_dom_sf"/>
</dbReference>
<evidence type="ECO:0000259" key="12">
    <source>
        <dbReference type="PROSITE" id="PS50109"/>
    </source>
</evidence>
<dbReference type="SUPFAM" id="SSF52172">
    <property type="entry name" value="CheY-like"/>
    <property type="match status" value="1"/>
</dbReference>
<evidence type="ECO:0000256" key="8">
    <source>
        <dbReference type="ARBA" id="ARBA00023012"/>
    </source>
</evidence>
<dbReference type="NCBIfam" id="TIGR00229">
    <property type="entry name" value="sensory_box"/>
    <property type="match status" value="3"/>
</dbReference>
<evidence type="ECO:0000256" key="4">
    <source>
        <dbReference type="ARBA" id="ARBA00022679"/>
    </source>
</evidence>
<dbReference type="InterPro" id="IPR001610">
    <property type="entry name" value="PAC"/>
</dbReference>
<dbReference type="PROSITE" id="PS50110">
    <property type="entry name" value="RESPONSE_REGULATORY"/>
    <property type="match status" value="1"/>
</dbReference>
<sequence length="797" mass="88161">MRASQPDPTADRLAALERENLVLRQELDRTRTVLEEAALAYQSLDEQGRLRRVSRGWLELLGWEREHVLGRPFEAFVDPADHAALRGNFRQMQRTGRTSGFECMALRKNGGRVNVSIEGLAEIVADGSLRRTHCILRDITREKAAKAVLEQREQFYRAAFDSAGIPIAIVRSLRLLYANPCMAAALGADGPAALIGRSPLEFVAPHHAEEFLERARRRELGLDATSQYEVDVVHADGHIIPVQATTSTLLLPDGPATIGFFHDISNQRRIAASLRQSEIRFRTLFDEVPAIAVQGYDQNRTVIYWNGASERLYGYSAAEALGRRLEDLIIPEAMRDQVIADIRAWIEDGVPIPSGEMRLVRKDGSPVPVFSSHVMQKAGDSRHELYCLDVDLSELHAAKDELTRARDAAQAANQAKSEFLANMSHEIRTPMNGVLGMLQLLMGSELKGEQMEYVELAFQSSRRLLDLLNDILDFSRIESGKLSLVQAPFSPRVLAESVLRVFEPNARKRGLALGLRVDHSAEEPLLGDEARLRQILFNLVGNAVKFTQAGEVRLEVWTRPEPGASAGLRRLYLSVSDTGEGIPEDKIPLVFERFTQTDGSFTRQHEGAGLGLAIVKRIVDLMGGHIVVDSEPKGGTTVGLHLPLPLAQPSEAEAPPPVTAADHGRPLRILVAEDDRISQMYMEQQLRRLGHESHIVSNGAEAVSALRKEDFDCVLMDVQMPVLDGVEATRAIREDDRALGREPTHIVAMTAYALSGDREKFLDAGMDDYVSKPVRSGDLARALDHARDVAVVKAARA</sequence>
<keyword evidence="8" id="KW-0902">Two-component regulatory system</keyword>
<dbReference type="InterPro" id="IPR000700">
    <property type="entry name" value="PAS-assoc_C"/>
</dbReference>
<dbReference type="InterPro" id="IPR005467">
    <property type="entry name" value="His_kinase_dom"/>
</dbReference>
<dbReference type="Gene3D" id="3.40.50.2300">
    <property type="match status" value="1"/>
</dbReference>
<dbReference type="Pfam" id="PF00989">
    <property type="entry name" value="PAS"/>
    <property type="match status" value="1"/>
</dbReference>
<dbReference type="InterPro" id="IPR013655">
    <property type="entry name" value="PAS_fold_3"/>
</dbReference>
<feature type="domain" description="Response regulatory" evidence="13">
    <location>
        <begin position="668"/>
        <end position="787"/>
    </location>
</feature>
<evidence type="ECO:0000259" key="14">
    <source>
        <dbReference type="PROSITE" id="PS50112"/>
    </source>
</evidence>
<dbReference type="GO" id="GO:0000155">
    <property type="term" value="F:phosphorelay sensor kinase activity"/>
    <property type="evidence" value="ECO:0007669"/>
    <property type="project" value="InterPro"/>
</dbReference>
<evidence type="ECO:0000313" key="16">
    <source>
        <dbReference type="EMBL" id="SNR87466.1"/>
    </source>
</evidence>
<dbReference type="PANTHER" id="PTHR45339:SF1">
    <property type="entry name" value="HYBRID SIGNAL TRANSDUCTION HISTIDINE KINASE J"/>
    <property type="match status" value="1"/>
</dbReference>
<keyword evidence="17" id="KW-1185">Reference proteome</keyword>
<reference evidence="16 17" key="1">
    <citation type="submission" date="2017-06" db="EMBL/GenBank/DDBJ databases">
        <authorList>
            <person name="Kim H.J."/>
            <person name="Triplett B.A."/>
        </authorList>
    </citation>
    <scope>NUCLEOTIDE SEQUENCE [LARGE SCALE GENOMIC DNA]</scope>
    <source>
        <strain evidence="16 17">DSM 13116</strain>
    </source>
</reference>
<dbReference type="InterPro" id="IPR004358">
    <property type="entry name" value="Sig_transdc_His_kin-like_C"/>
</dbReference>
<keyword evidence="7" id="KW-0067">ATP-binding</keyword>
<dbReference type="Pfam" id="PF08447">
    <property type="entry name" value="PAS_3"/>
    <property type="match status" value="1"/>
</dbReference>
<evidence type="ECO:0000256" key="11">
    <source>
        <dbReference type="PROSITE-ProRule" id="PRU00169"/>
    </source>
</evidence>
<dbReference type="SUPFAM" id="SSF55874">
    <property type="entry name" value="ATPase domain of HSP90 chaperone/DNA topoisomerase II/histidine kinase"/>
    <property type="match status" value="1"/>
</dbReference>
<dbReference type="CDD" id="cd00130">
    <property type="entry name" value="PAS"/>
    <property type="match status" value="2"/>
</dbReference>
<dbReference type="InterPro" id="IPR013767">
    <property type="entry name" value="PAS_fold"/>
</dbReference>
<dbReference type="CDD" id="cd16922">
    <property type="entry name" value="HATPase_EvgS-ArcB-TorS-like"/>
    <property type="match status" value="1"/>
</dbReference>
<dbReference type="InterPro" id="IPR001789">
    <property type="entry name" value="Sig_transdc_resp-reg_receiver"/>
</dbReference>
<dbReference type="EC" id="2.7.13.3" evidence="2"/>
<proteinExistence type="predicted"/>
<dbReference type="Pfam" id="PF13426">
    <property type="entry name" value="PAS_9"/>
    <property type="match status" value="1"/>
</dbReference>
<dbReference type="PROSITE" id="PS50112">
    <property type="entry name" value="PAS"/>
    <property type="match status" value="2"/>
</dbReference>
<dbReference type="PROSITE" id="PS50109">
    <property type="entry name" value="HIS_KIN"/>
    <property type="match status" value="1"/>
</dbReference>
<organism evidence="16 17">
    <name type="scientific">Humidesulfovibrio mexicanus</name>
    <dbReference type="NCBI Taxonomy" id="147047"/>
    <lineage>
        <taxon>Bacteria</taxon>
        <taxon>Pseudomonadati</taxon>
        <taxon>Thermodesulfobacteriota</taxon>
        <taxon>Desulfovibrionia</taxon>
        <taxon>Desulfovibrionales</taxon>
        <taxon>Desulfovibrionaceae</taxon>
        <taxon>Humidesulfovibrio</taxon>
    </lineage>
</organism>
<feature type="modified residue" description="4-aspartylphosphate" evidence="11">
    <location>
        <position position="717"/>
    </location>
</feature>
<dbReference type="InterPro" id="IPR036097">
    <property type="entry name" value="HisK_dim/P_sf"/>
</dbReference>
<keyword evidence="3 11" id="KW-0597">Phosphoprotein</keyword>
<dbReference type="CDD" id="cd17546">
    <property type="entry name" value="REC_hyHK_CKI1_RcsC-like"/>
    <property type="match status" value="1"/>
</dbReference>
<dbReference type="SUPFAM" id="SSF47384">
    <property type="entry name" value="Homodimeric domain of signal transducing histidine kinase"/>
    <property type="match status" value="1"/>
</dbReference>
<keyword evidence="6" id="KW-0418">Kinase</keyword>
<dbReference type="FunFam" id="1.10.287.130:FF:000002">
    <property type="entry name" value="Two-component osmosensing histidine kinase"/>
    <property type="match status" value="1"/>
</dbReference>
<evidence type="ECO:0000256" key="3">
    <source>
        <dbReference type="ARBA" id="ARBA00022553"/>
    </source>
</evidence>
<dbReference type="Gene3D" id="1.10.287.130">
    <property type="match status" value="1"/>
</dbReference>
<dbReference type="Pfam" id="PF02518">
    <property type="entry name" value="HATPase_c"/>
    <property type="match status" value="1"/>
</dbReference>